<dbReference type="Gene3D" id="3.40.50.300">
    <property type="entry name" value="P-loop containing nucleotide triphosphate hydrolases"/>
    <property type="match status" value="1"/>
</dbReference>
<dbReference type="InterPro" id="IPR003439">
    <property type="entry name" value="ABC_transporter-like_ATP-bd"/>
</dbReference>
<gene>
    <name evidence="6" type="ORF">C7B45_04365</name>
</gene>
<sequence>MVSIMQDAMLELHDVSYHWPGASQTFGPISQRIAPGRFVALIGPNGAGKSTLLKLIAALWRPDTGEVIVNHQNVLTLTAAQRARQISFVPQTLDTSFDLTVREVVELGGLNRLSWRDRLQFRPSVSPSQLESTLRRTEVWHLQDRAFTTLSGGEAKRTLLACALMQEAPLLLLDEPTAHLDPGHAMKFLDLVRAKVDAGELTVLMAYHDLTTVGLYADELWVMDQGQLILTGAAADVLPHPMIRQIYDVDFIPLVHPRTKRPMLIFP</sequence>
<comment type="caution">
    <text evidence="6">The sequence shown here is derived from an EMBL/GenBank/DDBJ whole genome shotgun (WGS) entry which is preliminary data.</text>
</comment>
<dbReference type="PROSITE" id="PS50893">
    <property type="entry name" value="ABC_TRANSPORTER_2"/>
    <property type="match status" value="1"/>
</dbReference>
<evidence type="ECO:0000256" key="2">
    <source>
        <dbReference type="ARBA" id="ARBA00022741"/>
    </source>
</evidence>
<dbReference type="CDD" id="cd03214">
    <property type="entry name" value="ABC_Iron-Siderophores_B12_Hemin"/>
    <property type="match status" value="1"/>
</dbReference>
<evidence type="ECO:0000256" key="4">
    <source>
        <dbReference type="ARBA" id="ARBA00022967"/>
    </source>
</evidence>
<name>A0A2T2WLA3_9FIRM</name>
<keyword evidence="3 6" id="KW-0067">ATP-binding</keyword>
<evidence type="ECO:0000313" key="6">
    <source>
        <dbReference type="EMBL" id="PSR23017.1"/>
    </source>
</evidence>
<keyword evidence="4" id="KW-1278">Translocase</keyword>
<dbReference type="PANTHER" id="PTHR42794">
    <property type="entry name" value="HEMIN IMPORT ATP-BINDING PROTEIN HMUV"/>
    <property type="match status" value="1"/>
</dbReference>
<evidence type="ECO:0000256" key="3">
    <source>
        <dbReference type="ARBA" id="ARBA00022840"/>
    </source>
</evidence>
<keyword evidence="1" id="KW-0813">Transport</keyword>
<feature type="domain" description="ABC transporter" evidence="5">
    <location>
        <begin position="10"/>
        <end position="250"/>
    </location>
</feature>
<proteinExistence type="predicted"/>
<accession>A0A2T2WLA3</accession>
<dbReference type="SMART" id="SM00382">
    <property type="entry name" value="AAA"/>
    <property type="match status" value="1"/>
</dbReference>
<dbReference type="GO" id="GO:0005524">
    <property type="term" value="F:ATP binding"/>
    <property type="evidence" value="ECO:0007669"/>
    <property type="project" value="UniProtKB-KW"/>
</dbReference>
<dbReference type="Proteomes" id="UP000241848">
    <property type="component" value="Unassembled WGS sequence"/>
</dbReference>
<reference evidence="6 7" key="1">
    <citation type="journal article" date="2014" name="BMC Genomics">
        <title>Comparison of environmental and isolate Sulfobacillus genomes reveals diverse carbon, sulfur, nitrogen, and hydrogen metabolisms.</title>
        <authorList>
            <person name="Justice N.B."/>
            <person name="Norman A."/>
            <person name="Brown C.T."/>
            <person name="Singh A."/>
            <person name="Thomas B.C."/>
            <person name="Banfield J.F."/>
        </authorList>
    </citation>
    <scope>NUCLEOTIDE SEQUENCE [LARGE SCALE GENOMIC DNA]</scope>
    <source>
        <strain evidence="6">AMDSBA3</strain>
    </source>
</reference>
<dbReference type="Pfam" id="PF00005">
    <property type="entry name" value="ABC_tran"/>
    <property type="match status" value="1"/>
</dbReference>
<dbReference type="AlphaFoldDB" id="A0A2T2WLA3"/>
<dbReference type="EMBL" id="PXYV01000009">
    <property type="protein sequence ID" value="PSR23017.1"/>
    <property type="molecule type" value="Genomic_DNA"/>
</dbReference>
<organism evidence="6 7">
    <name type="scientific">Sulfobacillus acidophilus</name>
    <dbReference type="NCBI Taxonomy" id="53633"/>
    <lineage>
        <taxon>Bacteria</taxon>
        <taxon>Bacillati</taxon>
        <taxon>Bacillota</taxon>
        <taxon>Clostridia</taxon>
        <taxon>Eubacteriales</taxon>
        <taxon>Clostridiales Family XVII. Incertae Sedis</taxon>
        <taxon>Sulfobacillus</taxon>
    </lineage>
</organism>
<dbReference type="GO" id="GO:0016887">
    <property type="term" value="F:ATP hydrolysis activity"/>
    <property type="evidence" value="ECO:0007669"/>
    <property type="project" value="InterPro"/>
</dbReference>
<dbReference type="SUPFAM" id="SSF52540">
    <property type="entry name" value="P-loop containing nucleoside triphosphate hydrolases"/>
    <property type="match status" value="1"/>
</dbReference>
<keyword evidence="2" id="KW-0547">Nucleotide-binding</keyword>
<evidence type="ECO:0000259" key="5">
    <source>
        <dbReference type="PROSITE" id="PS50893"/>
    </source>
</evidence>
<dbReference type="InterPro" id="IPR003593">
    <property type="entry name" value="AAA+_ATPase"/>
</dbReference>
<evidence type="ECO:0000313" key="7">
    <source>
        <dbReference type="Proteomes" id="UP000241848"/>
    </source>
</evidence>
<protein>
    <submittedName>
        <fullName evidence="6">ABC transporter ATP-binding protein</fullName>
    </submittedName>
</protein>
<evidence type="ECO:0000256" key="1">
    <source>
        <dbReference type="ARBA" id="ARBA00022448"/>
    </source>
</evidence>
<dbReference type="PANTHER" id="PTHR42794:SF1">
    <property type="entry name" value="HEMIN IMPORT ATP-BINDING PROTEIN HMUV"/>
    <property type="match status" value="1"/>
</dbReference>
<dbReference type="InterPro" id="IPR027417">
    <property type="entry name" value="P-loop_NTPase"/>
</dbReference>